<dbReference type="InterPro" id="IPR011989">
    <property type="entry name" value="ARM-like"/>
</dbReference>
<keyword evidence="5 9" id="KW-0732">Signal</keyword>
<evidence type="ECO:0000256" key="2">
    <source>
        <dbReference type="ARBA" id="ARBA00011799"/>
    </source>
</evidence>
<dbReference type="Pfam" id="PF16782">
    <property type="entry name" value="SIL1"/>
    <property type="match status" value="2"/>
</dbReference>
<evidence type="ECO:0000313" key="11">
    <source>
        <dbReference type="Proteomes" id="UP000029867"/>
    </source>
</evidence>
<accession>A0A099P6K8</accession>
<evidence type="ECO:0000256" key="8">
    <source>
        <dbReference type="ARBA" id="ARBA00023010"/>
    </source>
</evidence>
<comment type="caution">
    <text evidence="10">The sequence shown here is derived from an EMBL/GenBank/DDBJ whole genome shotgun (WGS) entry which is preliminary data.</text>
</comment>
<gene>
    <name evidence="10" type="ORF">JL09_g389</name>
</gene>
<keyword evidence="8" id="KW-0811">Translocation</keyword>
<keyword evidence="7" id="KW-0653">Protein transport</keyword>
<dbReference type="GO" id="GO:0005783">
    <property type="term" value="C:endoplasmic reticulum"/>
    <property type="evidence" value="ECO:0007669"/>
    <property type="project" value="InterPro"/>
</dbReference>
<evidence type="ECO:0000256" key="7">
    <source>
        <dbReference type="ARBA" id="ARBA00022927"/>
    </source>
</evidence>
<dbReference type="Proteomes" id="UP000029867">
    <property type="component" value="Unassembled WGS sequence"/>
</dbReference>
<dbReference type="HOGENOM" id="CLU_530024_0_0_1"/>
<name>A0A099P6K8_PICKU</name>
<evidence type="ECO:0000313" key="10">
    <source>
        <dbReference type="EMBL" id="KGK40555.1"/>
    </source>
</evidence>
<feature type="signal peptide" evidence="9">
    <location>
        <begin position="1"/>
        <end position="18"/>
    </location>
</feature>
<dbReference type="GO" id="GO:0000774">
    <property type="term" value="F:adenyl-nucleotide exchange factor activity"/>
    <property type="evidence" value="ECO:0007669"/>
    <property type="project" value="InterPro"/>
</dbReference>
<dbReference type="AlphaFoldDB" id="A0A099P6K8"/>
<evidence type="ECO:0000256" key="1">
    <source>
        <dbReference type="ARBA" id="ARBA00010588"/>
    </source>
</evidence>
<sequence length="514" mass="58263">MKSKLVCYLLCSLVTVFAVEEFIPSSEWQVVKDGQHIPPGLEIRLDLENMQREARIPLEGEKQLSNIKNHEIVVVQPDSDITRAIDALTHGDYSSIDYLVDESSDIEHGAIIAKNANKLLPFLEIKQLSHDIYKIIAASLRNNVDAQHEFGNIVHIQKFMDGLLDLQDVRKENTKIKLSVLGALVGNGTFQLNNELKTKLLVLYVQANEEALRHKIINILNDGEGDVVKDGQHIPPGLEIRLDLENMQREARIPLEGEKQLSNIKNHEIVVVQPDSDITRAIDALTHGDYSSIDYLVDESSDIEHGVIIAKNANKLLPLLEIKQLSHDIYKIIAASLRNNVDAQHEFGNIVHIQKFMDGLLDLQDVRKENTKIKLSVLGALVGNGTFQLNNELKTKLLVLYVQANEEALRHKIINILNDGEGDVKRRFCEVAEEALPTATLNKNTWSVLRELARLKQEERKLFKAGSKFLDWLDVNINLLRSEADTVPLRELIRYRHEVFGNRFGSRRDDLDEL</sequence>
<dbReference type="InterPro" id="IPR031884">
    <property type="entry name" value="Sil1_fungi"/>
</dbReference>
<evidence type="ECO:0000256" key="4">
    <source>
        <dbReference type="ARBA" id="ARBA00022448"/>
    </source>
</evidence>
<evidence type="ECO:0000256" key="5">
    <source>
        <dbReference type="ARBA" id="ARBA00022729"/>
    </source>
</evidence>
<organism evidence="10 11">
    <name type="scientific">Pichia kudriavzevii</name>
    <name type="common">Yeast</name>
    <name type="synonym">Issatchenkia orientalis</name>
    <dbReference type="NCBI Taxonomy" id="4909"/>
    <lineage>
        <taxon>Eukaryota</taxon>
        <taxon>Fungi</taxon>
        <taxon>Dikarya</taxon>
        <taxon>Ascomycota</taxon>
        <taxon>Saccharomycotina</taxon>
        <taxon>Pichiomycetes</taxon>
        <taxon>Pichiales</taxon>
        <taxon>Pichiaceae</taxon>
        <taxon>Pichia</taxon>
    </lineage>
</organism>
<proteinExistence type="inferred from homology"/>
<keyword evidence="6" id="KW-0256">Endoplasmic reticulum</keyword>
<evidence type="ECO:0000256" key="3">
    <source>
        <dbReference type="ARBA" id="ARBA00015352"/>
    </source>
</evidence>
<feature type="chain" id="PRO_5001951766" description="Nucleotide exchange factor SIL1" evidence="9">
    <location>
        <begin position="19"/>
        <end position="514"/>
    </location>
</feature>
<dbReference type="EMBL" id="JQFK01000002">
    <property type="protein sequence ID" value="KGK40555.1"/>
    <property type="molecule type" value="Genomic_DNA"/>
</dbReference>
<dbReference type="Gene3D" id="1.25.10.10">
    <property type="entry name" value="Leucine-rich Repeat Variant"/>
    <property type="match status" value="2"/>
</dbReference>
<keyword evidence="4" id="KW-0813">Transport</keyword>
<comment type="subunit">
    <text evidence="2">Interacts with KAR2.</text>
</comment>
<evidence type="ECO:0000256" key="6">
    <source>
        <dbReference type="ARBA" id="ARBA00022824"/>
    </source>
</evidence>
<reference evidence="11" key="1">
    <citation type="journal article" date="2014" name="Microb. Cell Fact.">
        <title>Exploiting Issatchenkia orientalis SD108 for succinic acid production.</title>
        <authorList>
            <person name="Xiao H."/>
            <person name="Shao Z."/>
            <person name="Jiang Y."/>
            <person name="Dole S."/>
            <person name="Zhao H."/>
        </authorList>
    </citation>
    <scope>NUCLEOTIDE SEQUENCE [LARGE SCALE GENOMIC DNA]</scope>
    <source>
        <strain evidence="11">SD108</strain>
    </source>
</reference>
<dbReference type="VEuPathDB" id="FungiDB:C5L36_0C03220"/>
<protein>
    <recommendedName>
        <fullName evidence="3">Nucleotide exchange factor SIL1</fullName>
    </recommendedName>
</protein>
<evidence type="ECO:0000256" key="9">
    <source>
        <dbReference type="SAM" id="SignalP"/>
    </source>
</evidence>
<dbReference type="GO" id="GO:0015031">
    <property type="term" value="P:protein transport"/>
    <property type="evidence" value="ECO:0007669"/>
    <property type="project" value="UniProtKB-KW"/>
</dbReference>
<comment type="similarity">
    <text evidence="1">Belongs to the SIL1 family.</text>
</comment>